<dbReference type="PRINTS" id="PR00411">
    <property type="entry name" value="PNDRDTASEI"/>
</dbReference>
<dbReference type="SUPFAM" id="SSF51905">
    <property type="entry name" value="FAD/NAD(P)-binding domain"/>
    <property type="match status" value="1"/>
</dbReference>
<dbReference type="GO" id="GO:0016491">
    <property type="term" value="F:oxidoreductase activity"/>
    <property type="evidence" value="ECO:0007669"/>
    <property type="project" value="UniProtKB-KW"/>
</dbReference>
<gene>
    <name evidence="6" type="ORF">AS156_31170</name>
</gene>
<organism evidence="6 7">
    <name type="scientific">Bradyrhizobium macuxiense</name>
    <dbReference type="NCBI Taxonomy" id="1755647"/>
    <lineage>
        <taxon>Bacteria</taxon>
        <taxon>Pseudomonadati</taxon>
        <taxon>Pseudomonadota</taxon>
        <taxon>Alphaproteobacteria</taxon>
        <taxon>Hyphomicrobiales</taxon>
        <taxon>Nitrobacteraceae</taxon>
        <taxon>Bradyrhizobium</taxon>
    </lineage>
</organism>
<comment type="cofactor">
    <cofactor evidence="1">
        <name>FAD</name>
        <dbReference type="ChEBI" id="CHEBI:57692"/>
    </cofactor>
</comment>
<dbReference type="PANTHER" id="PTHR43400:SF10">
    <property type="entry name" value="3-OXOSTEROID 1-DEHYDROGENASE"/>
    <property type="match status" value="1"/>
</dbReference>
<evidence type="ECO:0000259" key="5">
    <source>
        <dbReference type="Pfam" id="PF00890"/>
    </source>
</evidence>
<evidence type="ECO:0000313" key="6">
    <source>
        <dbReference type="EMBL" id="KWV59496.1"/>
    </source>
</evidence>
<evidence type="ECO:0000256" key="2">
    <source>
        <dbReference type="ARBA" id="ARBA00022630"/>
    </source>
</evidence>
<name>A0A125QA60_9BRAD</name>
<dbReference type="AlphaFoldDB" id="A0A125QA60"/>
<dbReference type="NCBIfam" id="NF004789">
    <property type="entry name" value="PRK06134.1"/>
    <property type="match status" value="1"/>
</dbReference>
<dbReference type="Proteomes" id="UP000057737">
    <property type="component" value="Unassembled WGS sequence"/>
</dbReference>
<protein>
    <submittedName>
        <fullName evidence="6">3-oxosteroid 1-dehydrogenase</fullName>
    </submittedName>
</protein>
<feature type="domain" description="FAD-dependent oxidoreductase 2 FAD-binding" evidence="5">
    <location>
        <begin position="12"/>
        <end position="550"/>
    </location>
</feature>
<keyword evidence="7" id="KW-1185">Reference proteome</keyword>
<dbReference type="EMBL" id="LNCU01000030">
    <property type="protein sequence ID" value="KWV59496.1"/>
    <property type="molecule type" value="Genomic_DNA"/>
</dbReference>
<evidence type="ECO:0000256" key="1">
    <source>
        <dbReference type="ARBA" id="ARBA00001974"/>
    </source>
</evidence>
<dbReference type="Pfam" id="PF00890">
    <property type="entry name" value="FAD_binding_2"/>
    <property type="match status" value="1"/>
</dbReference>
<dbReference type="InterPro" id="IPR050315">
    <property type="entry name" value="FAD-oxidoreductase_2"/>
</dbReference>
<dbReference type="RefSeq" id="WP_066501678.1">
    <property type="nucleotide sequence ID" value="NZ_LNCU01000030.1"/>
</dbReference>
<comment type="caution">
    <text evidence="6">The sequence shown here is derived from an EMBL/GenBank/DDBJ whole genome shotgun (WGS) entry which is preliminary data.</text>
</comment>
<dbReference type="OrthoDB" id="3178130at2"/>
<dbReference type="Gene3D" id="3.50.50.60">
    <property type="entry name" value="FAD/NAD(P)-binding domain"/>
    <property type="match status" value="2"/>
</dbReference>
<keyword evidence="2" id="KW-0285">Flavoprotein</keyword>
<dbReference type="GO" id="GO:0008202">
    <property type="term" value="P:steroid metabolic process"/>
    <property type="evidence" value="ECO:0007669"/>
    <property type="project" value="UniProtKB-ARBA"/>
</dbReference>
<proteinExistence type="predicted"/>
<dbReference type="InterPro" id="IPR003953">
    <property type="entry name" value="FAD-dep_OxRdtase_2_FAD-bd"/>
</dbReference>
<evidence type="ECO:0000313" key="7">
    <source>
        <dbReference type="Proteomes" id="UP000057737"/>
    </source>
</evidence>
<dbReference type="PANTHER" id="PTHR43400">
    <property type="entry name" value="FUMARATE REDUCTASE"/>
    <property type="match status" value="1"/>
</dbReference>
<evidence type="ECO:0000256" key="4">
    <source>
        <dbReference type="ARBA" id="ARBA00023002"/>
    </source>
</evidence>
<accession>A0A125QA60</accession>
<keyword evidence="4" id="KW-0560">Oxidoreductase</keyword>
<sequence>MADNAQETYECDALVVGSGCSGLSAAVTAAHHGLKVLVVEKEPRFGGTTARSGGWLWIPGTSLAKAWGITESPDQAKTYLRHEAGNSFDAARVDAFLTEGPKAVDFFTTKTAVRFDMPLTFPDYHAEAPGGAQGGRSMVARPFDGRELGDHIKDLGSPLPELTVFGMMLGSGKEIIHFMRATRSVTSAAYVAKRLSKHAGDVMRHGRGMTLTNGNALAGRLAKSAFDLNVPLWLNSPVRELIVENGAVRGAIVAREGRTIRINAKRGVVLACGGFPHDVARRQKMFPHAPTGKEHYSPGPVGNTGDGLRLAESVGGRVEDSLPNAAAWVPVSVTTRKDGSKGVMPHFIDRAKPGVIAVMRDGKRFANEGNSYHDFVQEMVKAAKPGEEIAAYLVCDHQTLRKYGLGCVPPRPMPLGRHLKTGYLKRGNTLAELAAQAGIDPKGLEAAVAEFNKLAAEGRDPAFGKGSRAYNRYQGDALHGPNPCVAPLEHGPFYAIKMLIGDLGTYAGIVTDAHARALDAEGHVIPGLYAAGNDMASIMGGNYPGAGITLGPALTFGYIAGRHLAAGASERSAA</sequence>
<evidence type="ECO:0000256" key="3">
    <source>
        <dbReference type="ARBA" id="ARBA00022827"/>
    </source>
</evidence>
<keyword evidence="3" id="KW-0274">FAD</keyword>
<dbReference type="SUPFAM" id="SSF56425">
    <property type="entry name" value="Succinate dehydrogenase/fumarate reductase flavoprotein, catalytic domain"/>
    <property type="match status" value="1"/>
</dbReference>
<dbReference type="InterPro" id="IPR036188">
    <property type="entry name" value="FAD/NAD-bd_sf"/>
</dbReference>
<dbReference type="InterPro" id="IPR027477">
    <property type="entry name" value="Succ_DH/fumarate_Rdtase_cat_sf"/>
</dbReference>
<reference evidence="6 7" key="1">
    <citation type="submission" date="2015-11" db="EMBL/GenBank/DDBJ databases">
        <title>Draft Genome Sequence of the Strain BR 10303 (Bradyrhizobium sp.) isolated from nodules of Centrolobium paraense.</title>
        <authorList>
            <person name="Zelli J.E."/>
            <person name="Simoes-Araujo J.L."/>
            <person name="Barauna A.C."/>
            <person name="Silva K."/>
        </authorList>
    </citation>
    <scope>NUCLEOTIDE SEQUENCE [LARGE SCALE GENOMIC DNA]</scope>
    <source>
        <strain evidence="6 7">BR 10303</strain>
    </source>
</reference>